<comment type="catalytic activity">
    <reaction evidence="9 12">
        <text>cutin + H2O = cutin monomers.</text>
        <dbReference type="EC" id="3.1.1.74"/>
    </reaction>
</comment>
<proteinExistence type="inferred from homology"/>
<protein>
    <recommendedName>
        <fullName evidence="3 12">Cutinase</fullName>
        <ecNumber evidence="3 12">3.1.1.74</ecNumber>
    </recommendedName>
</protein>
<dbReference type="Pfam" id="PF01083">
    <property type="entry name" value="Cutinase"/>
    <property type="match status" value="1"/>
</dbReference>
<evidence type="ECO:0000256" key="4">
    <source>
        <dbReference type="ARBA" id="ARBA00022487"/>
    </source>
</evidence>
<dbReference type="PRINTS" id="PR00129">
    <property type="entry name" value="CUTINASE"/>
</dbReference>
<evidence type="ECO:0000256" key="6">
    <source>
        <dbReference type="ARBA" id="ARBA00022729"/>
    </source>
</evidence>
<comment type="similarity">
    <text evidence="2 12">Belongs to the cutinase family.</text>
</comment>
<dbReference type="SMART" id="SM01110">
    <property type="entry name" value="Cutinase"/>
    <property type="match status" value="1"/>
</dbReference>
<name>A0A8J8WKM6_9EURO</name>
<feature type="signal peptide" evidence="12">
    <location>
        <begin position="1"/>
        <end position="16"/>
    </location>
</feature>
<feature type="active site" description="Proton donor/acceptor" evidence="10">
    <location>
        <position position="196"/>
    </location>
</feature>
<dbReference type="InterPro" id="IPR011150">
    <property type="entry name" value="Cutinase_monf"/>
</dbReference>
<feature type="disulfide bond" evidence="11">
    <location>
        <begin position="179"/>
        <end position="186"/>
    </location>
</feature>
<dbReference type="InterPro" id="IPR043580">
    <property type="entry name" value="CUTINASE_1"/>
</dbReference>
<keyword evidence="6 12" id="KW-0732">Signal</keyword>
<evidence type="ECO:0000256" key="11">
    <source>
        <dbReference type="PIRSR" id="PIRSR611150-2"/>
    </source>
</evidence>
<keyword evidence="4 12" id="KW-0719">Serine esterase</keyword>
<gene>
    <name evidence="13" type="ORF">PECM_000218</name>
</gene>
<evidence type="ECO:0000256" key="7">
    <source>
        <dbReference type="ARBA" id="ARBA00022801"/>
    </source>
</evidence>
<comment type="function">
    <text evidence="12">Catalyzes the hydrolysis of complex carboxylic polyesters found in the cell wall of plants. Degrades cutin, a macromolecule that forms the structure of the plant cuticle.</text>
</comment>
<dbReference type="GO" id="GO:0016052">
    <property type="term" value="P:carbohydrate catabolic process"/>
    <property type="evidence" value="ECO:0007669"/>
    <property type="project" value="TreeGrafter"/>
</dbReference>
<dbReference type="PANTHER" id="PTHR48250">
    <property type="entry name" value="CUTINASE 2-RELATED"/>
    <property type="match status" value="1"/>
</dbReference>
<dbReference type="GO" id="GO:0072330">
    <property type="term" value="P:monocarboxylic acid biosynthetic process"/>
    <property type="evidence" value="ECO:0007669"/>
    <property type="project" value="UniProtKB-ARBA"/>
</dbReference>
<dbReference type="Gene3D" id="3.40.50.1820">
    <property type="entry name" value="alpha/beta hydrolase"/>
    <property type="match status" value="1"/>
</dbReference>
<evidence type="ECO:0000256" key="3">
    <source>
        <dbReference type="ARBA" id="ARBA00013095"/>
    </source>
</evidence>
<evidence type="ECO:0000313" key="14">
    <source>
        <dbReference type="Proteomes" id="UP000631181"/>
    </source>
</evidence>
<accession>A0A8J8WKM6</accession>
<comment type="subcellular location">
    <subcellularLocation>
        <location evidence="1 12">Secreted</location>
    </subcellularLocation>
</comment>
<feature type="active site" evidence="10">
    <location>
        <position position="183"/>
    </location>
</feature>
<dbReference type="InterPro" id="IPR000675">
    <property type="entry name" value="Cutinase/axe"/>
</dbReference>
<dbReference type="FunFam" id="3.40.50.1820:FF:000235">
    <property type="entry name" value="Cutinase 1"/>
    <property type="match status" value="1"/>
</dbReference>
<dbReference type="InterPro" id="IPR029058">
    <property type="entry name" value="AB_hydrolase_fold"/>
</dbReference>
<keyword evidence="8 11" id="KW-1015">Disulfide bond</keyword>
<organism evidence="13 14">
    <name type="scientific">Penicillium ucsense</name>
    <dbReference type="NCBI Taxonomy" id="2839758"/>
    <lineage>
        <taxon>Eukaryota</taxon>
        <taxon>Fungi</taxon>
        <taxon>Dikarya</taxon>
        <taxon>Ascomycota</taxon>
        <taxon>Pezizomycotina</taxon>
        <taxon>Eurotiomycetes</taxon>
        <taxon>Eurotiomycetidae</taxon>
        <taxon>Eurotiales</taxon>
        <taxon>Aspergillaceae</taxon>
        <taxon>Penicillium</taxon>
    </lineage>
</organism>
<evidence type="ECO:0000256" key="10">
    <source>
        <dbReference type="PIRSR" id="PIRSR611150-1"/>
    </source>
</evidence>
<evidence type="ECO:0000256" key="2">
    <source>
        <dbReference type="ARBA" id="ARBA00007534"/>
    </source>
</evidence>
<evidence type="ECO:0000256" key="9">
    <source>
        <dbReference type="ARBA" id="ARBA00034045"/>
    </source>
</evidence>
<evidence type="ECO:0000256" key="5">
    <source>
        <dbReference type="ARBA" id="ARBA00022525"/>
    </source>
</evidence>
<dbReference type="GO" id="GO:0005576">
    <property type="term" value="C:extracellular region"/>
    <property type="evidence" value="ECO:0007669"/>
    <property type="project" value="UniProtKB-SubCell"/>
</dbReference>
<keyword evidence="7 12" id="KW-0378">Hydrolase</keyword>
<dbReference type="EC" id="3.1.1.74" evidence="3 12"/>
<comment type="caution">
    <text evidence="13">The sequence shown here is derived from an EMBL/GenBank/DDBJ whole genome shotgun (WGS) entry which is preliminary data.</text>
</comment>
<dbReference type="PROSITE" id="PS00155">
    <property type="entry name" value="CUTINASE_1"/>
    <property type="match status" value="1"/>
</dbReference>
<dbReference type="InterPro" id="IPR043579">
    <property type="entry name" value="CUTINASE_2"/>
</dbReference>
<keyword evidence="5 12" id="KW-0964">Secreted</keyword>
<evidence type="ECO:0000313" key="13">
    <source>
        <dbReference type="EMBL" id="KAF7720289.1"/>
    </source>
</evidence>
<sequence length="217" mass="22478">MKFALLALALAGLGAATPVTLTERQFGALSGNELRDGACQPVTFIWARASTELGLMGQSVGPAVCSGLKSARSNGVACQGVGPQYTADLPSNALPDNTSPQAIDEAIGLFKQAVQKCPNTQIVAGGYSQGTAVIDGAISRLPDDIQEKIKGVALFGYTRNLQEHGQISNFPKDKVKVYCAVGDLVCSGTLIITAAHFTYVANAGDATQFLVSKLASS</sequence>
<dbReference type="GO" id="GO:0050525">
    <property type="term" value="F:cutinase activity"/>
    <property type="evidence" value="ECO:0007669"/>
    <property type="project" value="UniProtKB-UniRule"/>
</dbReference>
<dbReference type="OrthoDB" id="3225429at2759"/>
<dbReference type="AlphaFoldDB" id="A0A8J8WKM6"/>
<feature type="disulfide bond" evidence="11">
    <location>
        <begin position="39"/>
        <end position="117"/>
    </location>
</feature>
<evidence type="ECO:0000256" key="8">
    <source>
        <dbReference type="ARBA" id="ARBA00023157"/>
    </source>
</evidence>
<reference evidence="13" key="1">
    <citation type="journal article" date="2020" name="Front. Microbiol.">
        <title>Gene regulatory networks of Penicillium echinulatum 2HH and Penicillium oxalicum 114-2 inferred by a computational biology approach.</title>
        <authorList>
            <person name="Lenz A.R."/>
            <person name="Galan-Vasquez E."/>
            <person name="Balbinot E."/>
            <person name="De Abreu F.P."/>
            <person name="De Oliveira N.S."/>
            <person name="Da Rosa L.O."/>
            <person name="De Avila E Silva S."/>
            <person name="Camassola M."/>
            <person name="Dillon A.J.P."/>
            <person name="Perez-Rueda E."/>
        </authorList>
    </citation>
    <scope>NUCLEOTIDE SEQUENCE</scope>
    <source>
        <strain evidence="13">S1M29</strain>
    </source>
</reference>
<dbReference type="GO" id="GO:0017000">
    <property type="term" value="P:antibiotic biosynthetic process"/>
    <property type="evidence" value="ECO:0007669"/>
    <property type="project" value="UniProtKB-ARBA"/>
</dbReference>
<keyword evidence="14" id="KW-1185">Reference proteome</keyword>
<feature type="active site" description="Nucleophile" evidence="10">
    <location>
        <position position="128"/>
    </location>
</feature>
<dbReference type="PANTHER" id="PTHR48250:SF3">
    <property type="entry name" value="CUTINASE 1-RELATED"/>
    <property type="match status" value="1"/>
</dbReference>
<dbReference type="PROSITE" id="PS00931">
    <property type="entry name" value="CUTINASE_2"/>
    <property type="match status" value="1"/>
</dbReference>
<evidence type="ECO:0000256" key="1">
    <source>
        <dbReference type="ARBA" id="ARBA00004613"/>
    </source>
</evidence>
<feature type="chain" id="PRO_5035336921" description="Cutinase" evidence="12">
    <location>
        <begin position="17"/>
        <end position="217"/>
    </location>
</feature>
<dbReference type="Proteomes" id="UP000631181">
    <property type="component" value="Unassembled WGS sequence"/>
</dbReference>
<dbReference type="SUPFAM" id="SSF53474">
    <property type="entry name" value="alpha/beta-Hydrolases"/>
    <property type="match status" value="1"/>
</dbReference>
<evidence type="ECO:0000256" key="12">
    <source>
        <dbReference type="RuleBase" id="RU361263"/>
    </source>
</evidence>
<dbReference type="EMBL" id="WIWV01000001">
    <property type="protein sequence ID" value="KAF7720289.1"/>
    <property type="molecule type" value="Genomic_DNA"/>
</dbReference>